<dbReference type="PRINTS" id="PR00111">
    <property type="entry name" value="ABHYDROLASE"/>
</dbReference>
<dbReference type="RefSeq" id="WP_118923423.1">
    <property type="nucleotide sequence ID" value="NZ_QXGH01000010.1"/>
</dbReference>
<dbReference type="PRINTS" id="PR00412">
    <property type="entry name" value="EPOXHYDRLASE"/>
</dbReference>
<reference evidence="2 3" key="1">
    <citation type="submission" date="2018-09" db="EMBL/GenBank/DDBJ databases">
        <title>Genome sequencing of Nocardioides immobilis CCTCC AB 2017083 for comparison to Nocardioides silvaticus.</title>
        <authorList>
            <person name="Li C."/>
            <person name="Wang G."/>
        </authorList>
    </citation>
    <scope>NUCLEOTIDE SEQUENCE [LARGE SCALE GENOMIC DNA]</scope>
    <source>
        <strain evidence="2 3">CCTCC AB 2017083</strain>
    </source>
</reference>
<keyword evidence="2" id="KW-0378">Hydrolase</keyword>
<dbReference type="InterPro" id="IPR050266">
    <property type="entry name" value="AB_hydrolase_sf"/>
</dbReference>
<name>A0A417Y771_9ACTN</name>
<feature type="domain" description="AB hydrolase-1" evidence="1">
    <location>
        <begin position="32"/>
        <end position="261"/>
    </location>
</feature>
<dbReference type="InterPro" id="IPR000639">
    <property type="entry name" value="Epox_hydrolase-like"/>
</dbReference>
<dbReference type="Proteomes" id="UP000283644">
    <property type="component" value="Unassembled WGS sequence"/>
</dbReference>
<accession>A0A417Y771</accession>
<dbReference type="PANTHER" id="PTHR43798">
    <property type="entry name" value="MONOACYLGLYCEROL LIPASE"/>
    <property type="match status" value="1"/>
</dbReference>
<dbReference type="InterPro" id="IPR029058">
    <property type="entry name" value="AB_hydrolase_fold"/>
</dbReference>
<dbReference type="Gene3D" id="3.40.50.1820">
    <property type="entry name" value="alpha/beta hydrolase"/>
    <property type="match status" value="1"/>
</dbReference>
<organism evidence="2 3">
    <name type="scientific">Nocardioides immobilis</name>
    <dbReference type="NCBI Taxonomy" id="2049295"/>
    <lineage>
        <taxon>Bacteria</taxon>
        <taxon>Bacillati</taxon>
        <taxon>Actinomycetota</taxon>
        <taxon>Actinomycetes</taxon>
        <taxon>Propionibacteriales</taxon>
        <taxon>Nocardioidaceae</taxon>
        <taxon>Nocardioides</taxon>
    </lineage>
</organism>
<comment type="caution">
    <text evidence="2">The sequence shown here is derived from an EMBL/GenBank/DDBJ whole genome shotgun (WGS) entry which is preliminary data.</text>
</comment>
<keyword evidence="3" id="KW-1185">Reference proteome</keyword>
<evidence type="ECO:0000259" key="1">
    <source>
        <dbReference type="Pfam" id="PF12697"/>
    </source>
</evidence>
<dbReference type="GO" id="GO:0016787">
    <property type="term" value="F:hydrolase activity"/>
    <property type="evidence" value="ECO:0007669"/>
    <property type="project" value="UniProtKB-KW"/>
</dbReference>
<protein>
    <submittedName>
        <fullName evidence="2">Alpha/beta hydrolase</fullName>
    </submittedName>
</protein>
<dbReference type="SUPFAM" id="SSF53474">
    <property type="entry name" value="alpha/beta-Hydrolases"/>
    <property type="match status" value="1"/>
</dbReference>
<dbReference type="InterPro" id="IPR000073">
    <property type="entry name" value="AB_hydrolase_1"/>
</dbReference>
<dbReference type="EMBL" id="QXGH01000010">
    <property type="protein sequence ID" value="RHW28417.1"/>
    <property type="molecule type" value="Genomic_DNA"/>
</dbReference>
<dbReference type="OrthoDB" id="27092at2"/>
<evidence type="ECO:0000313" key="2">
    <source>
        <dbReference type="EMBL" id="RHW28417.1"/>
    </source>
</evidence>
<proteinExistence type="predicted"/>
<dbReference type="AlphaFoldDB" id="A0A417Y771"/>
<dbReference type="Pfam" id="PF12697">
    <property type="entry name" value="Abhydrolase_6"/>
    <property type="match status" value="1"/>
</dbReference>
<gene>
    <name evidence="2" type="ORF">D0Z08_05510</name>
</gene>
<evidence type="ECO:0000313" key="3">
    <source>
        <dbReference type="Proteomes" id="UP000283644"/>
    </source>
</evidence>
<sequence length="273" mass="30320">MSTEELTGHYIRIDGTRTFYDEIGTGIPFIGIHTAGSDSREYQYLLPLLAARGFRAVALDLPGHSRSYPQNWRATTSLHEHAEFVFRFAREVFGDEKPVVAGCSIGGCISFDLIAHHSDAFRAIIPMEGLAWGSRILPAPVDLARPSWSTAWKPFLEYAAVDSLGKPTLARAEKVKELWWQHQNAHEAGNGDIQGWAAHDVRHLLGDSQCPVLVVKGNDDFWLPAELIEQSAAMVGDQAEIAMLDGIGHYPMFEDPELIADLIADFVKRRVVE</sequence>